<keyword evidence="2" id="KW-0732">Signal</keyword>
<feature type="compositionally biased region" description="Polar residues" evidence="1">
    <location>
        <begin position="52"/>
        <end position="79"/>
    </location>
</feature>
<protein>
    <submittedName>
        <fullName evidence="3">Uncharacterized protein</fullName>
    </submittedName>
</protein>
<dbReference type="EMBL" id="KQ242544">
    <property type="protein sequence ID" value="KNC78172.1"/>
    <property type="molecule type" value="Genomic_DNA"/>
</dbReference>
<dbReference type="AlphaFoldDB" id="A0A0L0FN30"/>
<feature type="compositionally biased region" description="Basic and acidic residues" evidence="1">
    <location>
        <begin position="433"/>
        <end position="442"/>
    </location>
</feature>
<gene>
    <name evidence="3" type="ORF">SARC_09390</name>
</gene>
<feature type="region of interest" description="Disordered" evidence="1">
    <location>
        <begin position="431"/>
        <end position="494"/>
    </location>
</feature>
<dbReference type="Proteomes" id="UP000054560">
    <property type="component" value="Unassembled WGS sequence"/>
</dbReference>
<reference evidence="3 4" key="1">
    <citation type="submission" date="2011-02" db="EMBL/GenBank/DDBJ databases">
        <title>The Genome Sequence of Sphaeroforma arctica JP610.</title>
        <authorList>
            <consortium name="The Broad Institute Genome Sequencing Platform"/>
            <person name="Russ C."/>
            <person name="Cuomo C."/>
            <person name="Young S.K."/>
            <person name="Zeng Q."/>
            <person name="Gargeya S."/>
            <person name="Alvarado L."/>
            <person name="Berlin A."/>
            <person name="Chapman S.B."/>
            <person name="Chen Z."/>
            <person name="Freedman E."/>
            <person name="Gellesch M."/>
            <person name="Goldberg J."/>
            <person name="Griggs A."/>
            <person name="Gujja S."/>
            <person name="Heilman E."/>
            <person name="Heiman D."/>
            <person name="Howarth C."/>
            <person name="Mehta T."/>
            <person name="Neiman D."/>
            <person name="Pearson M."/>
            <person name="Roberts A."/>
            <person name="Saif S."/>
            <person name="Shea T."/>
            <person name="Shenoy N."/>
            <person name="Sisk P."/>
            <person name="Stolte C."/>
            <person name="Sykes S."/>
            <person name="White J."/>
            <person name="Yandava C."/>
            <person name="Burger G."/>
            <person name="Gray M.W."/>
            <person name="Holland P.W.H."/>
            <person name="King N."/>
            <person name="Lang F.B.F."/>
            <person name="Roger A.J."/>
            <person name="Ruiz-Trillo I."/>
            <person name="Haas B."/>
            <person name="Nusbaum C."/>
            <person name="Birren B."/>
        </authorList>
    </citation>
    <scope>NUCLEOTIDE SEQUENCE [LARGE SCALE GENOMIC DNA]</scope>
    <source>
        <strain evidence="3 4">JP610</strain>
    </source>
</reference>
<name>A0A0L0FN30_9EUKA</name>
<feature type="compositionally biased region" description="Basic and acidic residues" evidence="1">
    <location>
        <begin position="473"/>
        <end position="482"/>
    </location>
</feature>
<accession>A0A0L0FN30</accession>
<evidence type="ECO:0000256" key="1">
    <source>
        <dbReference type="SAM" id="MobiDB-lite"/>
    </source>
</evidence>
<feature type="signal peptide" evidence="2">
    <location>
        <begin position="1"/>
        <end position="25"/>
    </location>
</feature>
<sequence>IDGGLAKRFILELLWEIAVAVSAESHSENSDEYSNAEQPRPALEYSHRDSTTNKPSIDRNTQTQKESQKQWAGSTNVQNDIEYELVGDEPGARQSMTPHAARSGVTPFSKGQVATEPWQQVPISSRYNTWYPTALDSCEQEFTPIGHSYTPQGAYNNSSLRSRLLFQDGEGEGDGDRLGQDEDIYGRSVWAGVLDRDIDDERGVRGVLPAGERAFYRTSSEQIGARGGYDHHSYNYQSMSHYRAGADGNVESLIDGGIGHVDNDLGLDMARLRLGSAHEMINTDVDTRLHTLPRSRFSTHTRSGAYATPYQTTHGETADAEPQLPAENRLGYNQMNRLRGDLTASNNEYHHQRNANRFRYNTYNGHLGMASTTNLLQLYGDGYEYGHEHDDRNLQSRDDLYENQFAATQRRLQQQQARDMQSAMQSMRLDGVNQHRGEKEPVDTGIYGPGLDGFQQIGDEDYDARYSGSNSKPRVDTKRTDDDGYESGISHREEAEHLRREIKRMQENIACLGESRQAA</sequence>
<organism evidence="3 4">
    <name type="scientific">Sphaeroforma arctica JP610</name>
    <dbReference type="NCBI Taxonomy" id="667725"/>
    <lineage>
        <taxon>Eukaryota</taxon>
        <taxon>Ichthyosporea</taxon>
        <taxon>Ichthyophonida</taxon>
        <taxon>Sphaeroforma</taxon>
    </lineage>
</organism>
<feature type="region of interest" description="Disordered" evidence="1">
    <location>
        <begin position="25"/>
        <end position="113"/>
    </location>
</feature>
<proteinExistence type="predicted"/>
<evidence type="ECO:0000256" key="2">
    <source>
        <dbReference type="SAM" id="SignalP"/>
    </source>
</evidence>
<feature type="chain" id="PRO_5005538247" evidence="2">
    <location>
        <begin position="26"/>
        <end position="519"/>
    </location>
</feature>
<feature type="non-terminal residue" evidence="3">
    <location>
        <position position="1"/>
    </location>
</feature>
<evidence type="ECO:0000313" key="3">
    <source>
        <dbReference type="EMBL" id="KNC78172.1"/>
    </source>
</evidence>
<dbReference type="GeneID" id="25909894"/>
<dbReference type="RefSeq" id="XP_014152074.1">
    <property type="nucleotide sequence ID" value="XM_014296599.1"/>
</dbReference>
<evidence type="ECO:0000313" key="4">
    <source>
        <dbReference type="Proteomes" id="UP000054560"/>
    </source>
</evidence>
<keyword evidence="4" id="KW-1185">Reference proteome</keyword>